<name>A0A2T1DU33_9CYAN</name>
<keyword evidence="7" id="KW-1185">Reference proteome</keyword>
<protein>
    <recommendedName>
        <fullName evidence="2">protein-glutamate methylesterase</fullName>
        <ecNumber evidence="2">3.1.1.61</ecNumber>
    </recommendedName>
</protein>
<dbReference type="EC" id="3.1.1.61" evidence="2"/>
<feature type="domain" description="CheB-type methylesterase" evidence="5">
    <location>
        <begin position="1"/>
        <end position="188"/>
    </location>
</feature>
<dbReference type="GO" id="GO:0000156">
    <property type="term" value="F:phosphorelay response regulator activity"/>
    <property type="evidence" value="ECO:0007669"/>
    <property type="project" value="InterPro"/>
</dbReference>
<evidence type="ECO:0000256" key="2">
    <source>
        <dbReference type="ARBA" id="ARBA00039140"/>
    </source>
</evidence>
<gene>
    <name evidence="6" type="ORF">C7B82_28925</name>
</gene>
<keyword evidence="1 4" id="KW-0378">Hydrolase</keyword>
<dbReference type="CDD" id="cd16433">
    <property type="entry name" value="CheB"/>
    <property type="match status" value="1"/>
</dbReference>
<dbReference type="SUPFAM" id="SSF52738">
    <property type="entry name" value="Methylesterase CheB, C-terminal domain"/>
    <property type="match status" value="1"/>
</dbReference>
<dbReference type="PANTHER" id="PTHR42872:SF3">
    <property type="entry name" value="PROTEIN-GLUTAMATE METHYLESTERASE_PROTEIN-GLUTAMINE GLUTAMINASE 1"/>
    <property type="match status" value="1"/>
</dbReference>
<dbReference type="OrthoDB" id="9793421at2"/>
<organism evidence="6 7">
    <name type="scientific">Stenomitos frigidus ULC18</name>
    <dbReference type="NCBI Taxonomy" id="2107698"/>
    <lineage>
        <taxon>Bacteria</taxon>
        <taxon>Bacillati</taxon>
        <taxon>Cyanobacteriota</taxon>
        <taxon>Cyanophyceae</taxon>
        <taxon>Leptolyngbyales</taxon>
        <taxon>Leptolyngbyaceae</taxon>
        <taxon>Stenomitos</taxon>
    </lineage>
</organism>
<dbReference type="GO" id="GO:0006935">
    <property type="term" value="P:chemotaxis"/>
    <property type="evidence" value="ECO:0007669"/>
    <property type="project" value="UniProtKB-UniRule"/>
</dbReference>
<dbReference type="InterPro" id="IPR035909">
    <property type="entry name" value="CheB_C"/>
</dbReference>
<evidence type="ECO:0000313" key="7">
    <source>
        <dbReference type="Proteomes" id="UP000239576"/>
    </source>
</evidence>
<dbReference type="GO" id="GO:0005737">
    <property type="term" value="C:cytoplasm"/>
    <property type="evidence" value="ECO:0007669"/>
    <property type="project" value="InterPro"/>
</dbReference>
<accession>A0A2T1DU33</accession>
<comment type="catalytic activity">
    <reaction evidence="3">
        <text>[protein]-L-glutamate 5-O-methyl ester + H2O = L-glutamyl-[protein] + methanol + H(+)</text>
        <dbReference type="Rhea" id="RHEA:23236"/>
        <dbReference type="Rhea" id="RHEA-COMP:10208"/>
        <dbReference type="Rhea" id="RHEA-COMP:10311"/>
        <dbReference type="ChEBI" id="CHEBI:15377"/>
        <dbReference type="ChEBI" id="CHEBI:15378"/>
        <dbReference type="ChEBI" id="CHEBI:17790"/>
        <dbReference type="ChEBI" id="CHEBI:29973"/>
        <dbReference type="ChEBI" id="CHEBI:82795"/>
        <dbReference type="EC" id="3.1.1.61"/>
    </reaction>
</comment>
<dbReference type="PROSITE" id="PS50122">
    <property type="entry name" value="CHEB"/>
    <property type="match status" value="1"/>
</dbReference>
<dbReference type="Gene3D" id="3.40.50.180">
    <property type="entry name" value="Methylesterase CheB, C-terminal domain"/>
    <property type="match status" value="1"/>
</dbReference>
<keyword evidence="4" id="KW-0145">Chemotaxis</keyword>
<evidence type="ECO:0000256" key="1">
    <source>
        <dbReference type="ARBA" id="ARBA00022801"/>
    </source>
</evidence>
<feature type="active site" evidence="4">
    <location>
        <position position="11"/>
    </location>
</feature>
<evidence type="ECO:0000256" key="4">
    <source>
        <dbReference type="PROSITE-ProRule" id="PRU00050"/>
    </source>
</evidence>
<dbReference type="PANTHER" id="PTHR42872">
    <property type="entry name" value="PROTEIN-GLUTAMATE METHYLESTERASE/PROTEIN-GLUTAMINE GLUTAMINASE"/>
    <property type="match status" value="1"/>
</dbReference>
<dbReference type="Proteomes" id="UP000239576">
    <property type="component" value="Unassembled WGS sequence"/>
</dbReference>
<evidence type="ECO:0000256" key="3">
    <source>
        <dbReference type="ARBA" id="ARBA00048267"/>
    </source>
</evidence>
<comment type="caution">
    <text evidence="6">The sequence shown here is derived from an EMBL/GenBank/DDBJ whole genome shotgun (WGS) entry which is preliminary data.</text>
</comment>
<dbReference type="AlphaFoldDB" id="A0A2T1DU33"/>
<dbReference type="EMBL" id="PVWK01000157">
    <property type="protein sequence ID" value="PSB23982.1"/>
    <property type="molecule type" value="Genomic_DNA"/>
</dbReference>
<dbReference type="InterPro" id="IPR000673">
    <property type="entry name" value="Sig_transdc_resp-reg_Me-estase"/>
</dbReference>
<sequence length="190" mass="20296">MAFELVVIGTSLGGLSALKVLLGGLADPFPLAIAVVQHRHKESGHVMSEYMQQYTTLPVLEAEDKDELLPGHIYLAPADYHLLIEWGYLTLSVDEPVCFARPSIDVLFESAADAYADRAIGIILTGANRDGTNGLARIKACGGLTIVQDPATAETGMMPQAAIATTKVDAILPLPDIAPYLVNLLSRVRS</sequence>
<dbReference type="GO" id="GO:0008984">
    <property type="term" value="F:protein-glutamate methylesterase activity"/>
    <property type="evidence" value="ECO:0007669"/>
    <property type="project" value="UniProtKB-EC"/>
</dbReference>
<evidence type="ECO:0000313" key="6">
    <source>
        <dbReference type="EMBL" id="PSB23982.1"/>
    </source>
</evidence>
<feature type="active site" evidence="4">
    <location>
        <position position="38"/>
    </location>
</feature>
<reference evidence="6 7" key="2">
    <citation type="submission" date="2018-03" db="EMBL/GenBank/DDBJ databases">
        <title>The ancient ancestry and fast evolution of plastids.</title>
        <authorList>
            <person name="Moore K.R."/>
            <person name="Magnabosco C."/>
            <person name="Momper L."/>
            <person name="Gold D.A."/>
            <person name="Bosak T."/>
            <person name="Fournier G.P."/>
        </authorList>
    </citation>
    <scope>NUCLEOTIDE SEQUENCE [LARGE SCALE GENOMIC DNA]</scope>
    <source>
        <strain evidence="6 7">ULC18</strain>
    </source>
</reference>
<evidence type="ECO:0000259" key="5">
    <source>
        <dbReference type="PROSITE" id="PS50122"/>
    </source>
</evidence>
<feature type="active site" evidence="4">
    <location>
        <position position="130"/>
    </location>
</feature>
<proteinExistence type="predicted"/>
<reference evidence="7" key="1">
    <citation type="submission" date="2018-02" db="EMBL/GenBank/DDBJ databases">
        <authorList>
            <person name="Moore K."/>
            <person name="Momper L."/>
        </authorList>
    </citation>
    <scope>NUCLEOTIDE SEQUENCE [LARGE SCALE GENOMIC DNA]</scope>
    <source>
        <strain evidence="7">ULC18</strain>
    </source>
</reference>
<dbReference type="RefSeq" id="WP_106260583.1">
    <property type="nucleotide sequence ID" value="NZ_CAWNSW010000030.1"/>
</dbReference>
<dbReference type="Pfam" id="PF01339">
    <property type="entry name" value="CheB_methylest"/>
    <property type="match status" value="1"/>
</dbReference>